<sequence>MDFLKSSLIGLLFFFITISCADDEAGQIIDTNLTTFDIIADSENHNTLEQLLIDTGLDQTLDNGTFTVFAPHDEAFNQIDLANFNSDELTQLLLNHVLTGNAESTDFNNSYILTNATETVSGNENTINSYVNVDGGIVVNGISNVTISDLEASNGVVHVVDAVIPIPDLTTFVSADPRFSNLQSALSRDDQPDFLNLLNDFDGQAPFTVFAPTNTAFDDLLAELELEAIDDIDTAVLTSTLNTHILDNSNLREEDMNTETLSTLGSSIDLDASTLTITDQNNRMANVIITNIQAGNGVIHAIDKVILP</sequence>
<dbReference type="EMBL" id="SWMU01000004">
    <property type="protein sequence ID" value="TKS55705.1"/>
    <property type="molecule type" value="Genomic_DNA"/>
</dbReference>
<dbReference type="Proteomes" id="UP000306552">
    <property type="component" value="Unassembled WGS sequence"/>
</dbReference>
<dbReference type="AlphaFoldDB" id="A0A4V6AMD0"/>
<organism evidence="3 4">
    <name type="scientific">Mesohalobacter halotolerans</name>
    <dbReference type="NCBI Taxonomy" id="1883405"/>
    <lineage>
        <taxon>Bacteria</taxon>
        <taxon>Pseudomonadati</taxon>
        <taxon>Bacteroidota</taxon>
        <taxon>Flavobacteriia</taxon>
        <taxon>Flavobacteriales</taxon>
        <taxon>Flavobacteriaceae</taxon>
        <taxon>Mesohalobacter</taxon>
    </lineage>
</organism>
<dbReference type="InterPro" id="IPR000782">
    <property type="entry name" value="FAS1_domain"/>
</dbReference>
<name>A0A4V6AMD0_9FLAO</name>
<dbReference type="PROSITE" id="PS51257">
    <property type="entry name" value="PROKAR_LIPOPROTEIN"/>
    <property type="match status" value="1"/>
</dbReference>
<dbReference type="PANTHER" id="PTHR10900">
    <property type="entry name" value="PERIOSTIN-RELATED"/>
    <property type="match status" value="1"/>
</dbReference>
<dbReference type="SMART" id="SM00554">
    <property type="entry name" value="FAS1"/>
    <property type="match status" value="2"/>
</dbReference>
<gene>
    <name evidence="3" type="ORF">FCN74_10395</name>
</gene>
<keyword evidence="4" id="KW-1185">Reference proteome</keyword>
<dbReference type="PROSITE" id="PS50213">
    <property type="entry name" value="FAS1"/>
    <property type="match status" value="2"/>
</dbReference>
<proteinExistence type="predicted"/>
<comment type="caution">
    <text evidence="3">The sequence shown here is derived from an EMBL/GenBank/DDBJ whole genome shotgun (WGS) entry which is preliminary data.</text>
</comment>
<keyword evidence="1" id="KW-0732">Signal</keyword>
<dbReference type="Gene3D" id="2.30.180.10">
    <property type="entry name" value="FAS1 domain"/>
    <property type="match status" value="2"/>
</dbReference>
<dbReference type="OrthoDB" id="9800666at2"/>
<accession>A0A4V6AMD0</accession>
<feature type="chain" id="PRO_5020546034" evidence="1">
    <location>
        <begin position="22"/>
        <end position="308"/>
    </location>
</feature>
<protein>
    <submittedName>
        <fullName evidence="3">Fasciclin domain-containing protein</fullName>
    </submittedName>
</protein>
<feature type="signal peptide" evidence="1">
    <location>
        <begin position="1"/>
        <end position="21"/>
    </location>
</feature>
<dbReference type="RefSeq" id="WP_138932533.1">
    <property type="nucleotide sequence ID" value="NZ_SWMU01000004.1"/>
</dbReference>
<feature type="domain" description="FAS1" evidence="2">
    <location>
        <begin position="32"/>
        <end position="164"/>
    </location>
</feature>
<dbReference type="SUPFAM" id="SSF82153">
    <property type="entry name" value="FAS1 domain"/>
    <property type="match status" value="2"/>
</dbReference>
<reference evidence="3 4" key="1">
    <citation type="submission" date="2019-04" db="EMBL/GenBank/DDBJ databases">
        <title>Psychroflexus halotolerans sp. nov., isolated from a marine solar saltern.</title>
        <authorList>
            <person name="Feng X."/>
        </authorList>
    </citation>
    <scope>NUCLEOTIDE SEQUENCE [LARGE SCALE GENOMIC DNA]</scope>
    <source>
        <strain evidence="3 4">WDS2C27</strain>
    </source>
</reference>
<dbReference type="Pfam" id="PF02469">
    <property type="entry name" value="Fasciclin"/>
    <property type="match status" value="2"/>
</dbReference>
<evidence type="ECO:0000313" key="4">
    <source>
        <dbReference type="Proteomes" id="UP000306552"/>
    </source>
</evidence>
<dbReference type="InterPro" id="IPR050904">
    <property type="entry name" value="Adhesion/Biosynth-related"/>
</dbReference>
<dbReference type="GO" id="GO:0005615">
    <property type="term" value="C:extracellular space"/>
    <property type="evidence" value="ECO:0007669"/>
    <property type="project" value="TreeGrafter"/>
</dbReference>
<dbReference type="InterPro" id="IPR036378">
    <property type="entry name" value="FAS1_dom_sf"/>
</dbReference>
<evidence type="ECO:0000313" key="3">
    <source>
        <dbReference type="EMBL" id="TKS55705.1"/>
    </source>
</evidence>
<evidence type="ECO:0000259" key="2">
    <source>
        <dbReference type="PROSITE" id="PS50213"/>
    </source>
</evidence>
<dbReference type="PANTHER" id="PTHR10900:SF77">
    <property type="entry name" value="FI19380P1"/>
    <property type="match status" value="1"/>
</dbReference>
<evidence type="ECO:0000256" key="1">
    <source>
        <dbReference type="SAM" id="SignalP"/>
    </source>
</evidence>
<feature type="domain" description="FAS1" evidence="2">
    <location>
        <begin position="166"/>
        <end position="306"/>
    </location>
</feature>